<dbReference type="Gene3D" id="2.40.40.20">
    <property type="match status" value="1"/>
</dbReference>
<keyword evidence="5" id="KW-0500">Molybdenum</keyword>
<dbReference type="PROSITE" id="PS51085">
    <property type="entry name" value="2FE2S_FER_2"/>
    <property type="match status" value="1"/>
</dbReference>
<dbReference type="PANTHER" id="PTHR43105:SF14">
    <property type="entry name" value="FORMATE DEHYDROGENASE H"/>
    <property type="match status" value="1"/>
</dbReference>
<feature type="domain" description="2Fe-2S ferredoxin-type" evidence="14">
    <location>
        <begin position="12"/>
        <end position="88"/>
    </location>
</feature>
<evidence type="ECO:0000313" key="18">
    <source>
        <dbReference type="EMBL" id="KPV45389.1"/>
    </source>
</evidence>
<name>A0A0N8PPV6_9BACL</name>
<dbReference type="EMBL" id="LJCO01000011">
    <property type="protein sequence ID" value="KPV45389.1"/>
    <property type="molecule type" value="Genomic_DNA"/>
</dbReference>
<dbReference type="Gene3D" id="2.20.25.90">
    <property type="entry name" value="ADC-like domains"/>
    <property type="match status" value="1"/>
</dbReference>
<dbReference type="PANTHER" id="PTHR43105">
    <property type="entry name" value="RESPIRATORY NITRATE REDUCTASE"/>
    <property type="match status" value="1"/>
</dbReference>
<dbReference type="Gene3D" id="3.30.70.20">
    <property type="match status" value="1"/>
</dbReference>
<comment type="cofactor">
    <cofactor evidence="2">
        <name>[4Fe-4S] cluster</name>
        <dbReference type="ChEBI" id="CHEBI:49883"/>
    </cofactor>
</comment>
<dbReference type="InterPro" id="IPR017900">
    <property type="entry name" value="4Fe4S_Fe_S_CS"/>
</dbReference>
<dbReference type="PROSITE" id="PS51379">
    <property type="entry name" value="4FE4S_FER_2"/>
    <property type="match status" value="2"/>
</dbReference>
<evidence type="ECO:0000256" key="3">
    <source>
        <dbReference type="ARBA" id="ARBA00007023"/>
    </source>
</evidence>
<dbReference type="AlphaFoldDB" id="A0A0N8PPV6"/>
<dbReference type="Pfam" id="PF10588">
    <property type="entry name" value="NADH-G_4Fe-4S_3"/>
    <property type="match status" value="1"/>
</dbReference>
<comment type="cofactor">
    <cofactor evidence="1">
        <name>Mo-bis(molybdopterin guanine dinucleotide)</name>
        <dbReference type="ChEBI" id="CHEBI:60539"/>
    </cofactor>
</comment>
<dbReference type="InterPro" id="IPR006478">
    <property type="entry name" value="Formate_DH_asu"/>
</dbReference>
<feature type="compositionally biased region" description="Basic and acidic residues" evidence="13">
    <location>
        <begin position="992"/>
        <end position="1003"/>
    </location>
</feature>
<dbReference type="GO" id="GO:0051537">
    <property type="term" value="F:2 iron, 2 sulfur cluster binding"/>
    <property type="evidence" value="ECO:0007669"/>
    <property type="project" value="UniProtKB-KW"/>
</dbReference>
<dbReference type="Pfam" id="PF13510">
    <property type="entry name" value="Fer2_4"/>
    <property type="match status" value="1"/>
</dbReference>
<evidence type="ECO:0000256" key="9">
    <source>
        <dbReference type="ARBA" id="ARBA00023002"/>
    </source>
</evidence>
<dbReference type="Gene3D" id="3.10.20.740">
    <property type="match status" value="1"/>
</dbReference>
<evidence type="ECO:0000256" key="6">
    <source>
        <dbReference type="ARBA" id="ARBA00022714"/>
    </source>
</evidence>
<dbReference type="PATRIC" id="fig|471514.4.peg.2837"/>
<evidence type="ECO:0000259" key="17">
    <source>
        <dbReference type="PROSITE" id="PS51839"/>
    </source>
</evidence>
<protein>
    <submittedName>
        <fullName evidence="18">Oxidoreductase</fullName>
    </submittedName>
</protein>
<dbReference type="SMART" id="SM00926">
    <property type="entry name" value="Molybdop_Fe4S4"/>
    <property type="match status" value="1"/>
</dbReference>
<evidence type="ECO:0000259" key="14">
    <source>
        <dbReference type="PROSITE" id="PS51085"/>
    </source>
</evidence>
<keyword evidence="10" id="KW-0408">Iron</keyword>
<evidence type="ECO:0000256" key="13">
    <source>
        <dbReference type="SAM" id="MobiDB-lite"/>
    </source>
</evidence>
<dbReference type="Proteomes" id="UP000050482">
    <property type="component" value="Unassembled WGS sequence"/>
</dbReference>
<evidence type="ECO:0000256" key="7">
    <source>
        <dbReference type="ARBA" id="ARBA00022723"/>
    </source>
</evidence>
<dbReference type="PROSITE" id="PS51839">
    <property type="entry name" value="4FE4S_HC3"/>
    <property type="match status" value="1"/>
</dbReference>
<gene>
    <name evidence="18" type="ORF">AN477_02485</name>
</gene>
<dbReference type="FunFam" id="3.30.70.20:FF:000032">
    <property type="entry name" value="Formate dehydrogenase, alpha subunit"/>
    <property type="match status" value="1"/>
</dbReference>
<dbReference type="InterPro" id="IPR006656">
    <property type="entry name" value="Mopterin_OxRdtase"/>
</dbReference>
<comment type="caution">
    <text evidence="18">The sequence shown here is derived from an EMBL/GenBank/DDBJ whole genome shotgun (WGS) entry which is preliminary data.</text>
</comment>
<dbReference type="FunFam" id="3.10.20.740:FF:000003">
    <property type="entry name" value="Formate dehydrogenase subunit alpha"/>
    <property type="match status" value="1"/>
</dbReference>
<feature type="domain" description="4Fe-4S His(Cys)3-ligated-type" evidence="17">
    <location>
        <begin position="88"/>
        <end position="128"/>
    </location>
</feature>
<dbReference type="Gene3D" id="3.40.50.740">
    <property type="match status" value="1"/>
</dbReference>
<dbReference type="GO" id="GO:0003954">
    <property type="term" value="F:NADH dehydrogenase activity"/>
    <property type="evidence" value="ECO:0007669"/>
    <property type="project" value="TreeGrafter"/>
</dbReference>
<evidence type="ECO:0000256" key="10">
    <source>
        <dbReference type="ARBA" id="ARBA00023004"/>
    </source>
</evidence>
<dbReference type="GO" id="GO:0016020">
    <property type="term" value="C:membrane"/>
    <property type="evidence" value="ECO:0007669"/>
    <property type="project" value="TreeGrafter"/>
</dbReference>
<dbReference type="FunFam" id="3.40.228.10:FF:000002">
    <property type="entry name" value="Formate dehydrogenase subunit alpha"/>
    <property type="match status" value="1"/>
</dbReference>
<dbReference type="FunFam" id="2.40.40.20:FF:000005">
    <property type="entry name" value="Periplasmic nitrate reductase"/>
    <property type="match status" value="1"/>
</dbReference>
<organism evidence="18 19">
    <name type="scientific">Alicyclobacillus ferrooxydans</name>
    <dbReference type="NCBI Taxonomy" id="471514"/>
    <lineage>
        <taxon>Bacteria</taxon>
        <taxon>Bacillati</taxon>
        <taxon>Bacillota</taxon>
        <taxon>Bacilli</taxon>
        <taxon>Bacillales</taxon>
        <taxon>Alicyclobacillaceae</taxon>
        <taxon>Alicyclobacillus</taxon>
    </lineage>
</organism>
<evidence type="ECO:0000256" key="2">
    <source>
        <dbReference type="ARBA" id="ARBA00001966"/>
    </source>
</evidence>
<keyword evidence="7" id="KW-0479">Metal-binding</keyword>
<evidence type="ECO:0000259" key="16">
    <source>
        <dbReference type="PROSITE" id="PS51669"/>
    </source>
</evidence>
<accession>A0A0N8PPV6</accession>
<dbReference type="GO" id="GO:0022904">
    <property type="term" value="P:respiratory electron transport chain"/>
    <property type="evidence" value="ECO:0007669"/>
    <property type="project" value="TreeGrafter"/>
</dbReference>
<dbReference type="Pfam" id="PF01568">
    <property type="entry name" value="Molydop_binding"/>
    <property type="match status" value="1"/>
</dbReference>
<dbReference type="InterPro" id="IPR041924">
    <property type="entry name" value="Formate_Dh-H_N"/>
</dbReference>
<comment type="cofactor">
    <cofactor evidence="12">
        <name>[2Fe-2S] cluster</name>
        <dbReference type="ChEBI" id="CHEBI:190135"/>
    </cofactor>
</comment>
<keyword evidence="19" id="KW-1185">Reference proteome</keyword>
<dbReference type="SUPFAM" id="SSF53706">
    <property type="entry name" value="Formate dehydrogenase/DMSO reductase, domains 1-3"/>
    <property type="match status" value="1"/>
</dbReference>
<dbReference type="FunFam" id="2.20.25.90:FF:000001">
    <property type="entry name" value="Formate dehydrogenase subunit alpha"/>
    <property type="match status" value="1"/>
</dbReference>
<dbReference type="SUPFAM" id="SSF54862">
    <property type="entry name" value="4Fe-4S ferredoxins"/>
    <property type="match status" value="1"/>
</dbReference>
<dbReference type="NCBIfam" id="TIGR01591">
    <property type="entry name" value="Fdh-alpha"/>
    <property type="match status" value="1"/>
</dbReference>
<dbReference type="GO" id="GO:0008863">
    <property type="term" value="F:formate dehydrogenase (NAD+) activity"/>
    <property type="evidence" value="ECO:0007669"/>
    <property type="project" value="InterPro"/>
</dbReference>
<dbReference type="InterPro" id="IPR006963">
    <property type="entry name" value="Mopterin_OxRdtase_4Fe-4S_dom"/>
</dbReference>
<dbReference type="GO" id="GO:0051539">
    <property type="term" value="F:4 iron, 4 sulfur cluster binding"/>
    <property type="evidence" value="ECO:0007669"/>
    <property type="project" value="UniProtKB-KW"/>
</dbReference>
<dbReference type="InterPro" id="IPR017896">
    <property type="entry name" value="4Fe4S_Fe-S-bd"/>
</dbReference>
<dbReference type="GO" id="GO:0043546">
    <property type="term" value="F:molybdopterin cofactor binding"/>
    <property type="evidence" value="ECO:0007669"/>
    <property type="project" value="InterPro"/>
</dbReference>
<keyword evidence="8" id="KW-0677">Repeat</keyword>
<dbReference type="InterPro" id="IPR001041">
    <property type="entry name" value="2Fe-2S_ferredoxin-type"/>
</dbReference>
<dbReference type="STRING" id="471514.AN477_02485"/>
<dbReference type="Gene3D" id="3.40.228.10">
    <property type="entry name" value="Dimethylsulfoxide Reductase, domain 2"/>
    <property type="match status" value="1"/>
</dbReference>
<evidence type="ECO:0000256" key="8">
    <source>
        <dbReference type="ARBA" id="ARBA00022737"/>
    </source>
</evidence>
<comment type="similarity">
    <text evidence="3">In the C-terminal section; belongs to the prokaryotic molybdopterin-containing oxidoreductase family.</text>
</comment>
<dbReference type="Pfam" id="PF12838">
    <property type="entry name" value="Fer4_7"/>
    <property type="match status" value="1"/>
</dbReference>
<keyword evidence="9" id="KW-0560">Oxidoreductase</keyword>
<feature type="domain" description="4Fe-4S ferredoxin-type" evidence="15">
    <location>
        <begin position="148"/>
        <end position="178"/>
    </location>
</feature>
<evidence type="ECO:0000256" key="11">
    <source>
        <dbReference type="ARBA" id="ARBA00023014"/>
    </source>
</evidence>
<evidence type="ECO:0000256" key="1">
    <source>
        <dbReference type="ARBA" id="ARBA00001942"/>
    </source>
</evidence>
<dbReference type="InterPro" id="IPR009010">
    <property type="entry name" value="Asp_de-COase-like_dom_sf"/>
</dbReference>
<dbReference type="SMART" id="SM00929">
    <property type="entry name" value="NADH-G_4Fe-4S_3"/>
    <property type="match status" value="1"/>
</dbReference>
<evidence type="ECO:0000259" key="15">
    <source>
        <dbReference type="PROSITE" id="PS51379"/>
    </source>
</evidence>
<dbReference type="InterPro" id="IPR050123">
    <property type="entry name" value="Prok_molybdopt-oxidoreductase"/>
</dbReference>
<keyword evidence="6" id="KW-0001">2Fe-2S</keyword>
<dbReference type="SUPFAM" id="SSF54292">
    <property type="entry name" value="2Fe-2S ferredoxin-like"/>
    <property type="match status" value="1"/>
</dbReference>
<dbReference type="InterPro" id="IPR006657">
    <property type="entry name" value="MoPterin_dinucl-bd_dom"/>
</dbReference>
<dbReference type="PROSITE" id="PS51669">
    <property type="entry name" value="4FE4S_MOW_BIS_MGD"/>
    <property type="match status" value="1"/>
</dbReference>
<feature type="domain" description="4Fe-4S ferredoxin-type" evidence="15">
    <location>
        <begin position="191"/>
        <end position="220"/>
    </location>
</feature>
<dbReference type="GO" id="GO:0046872">
    <property type="term" value="F:metal ion binding"/>
    <property type="evidence" value="ECO:0007669"/>
    <property type="project" value="UniProtKB-KW"/>
</dbReference>
<dbReference type="InterPro" id="IPR036010">
    <property type="entry name" value="2Fe-2S_ferredoxin-like_sf"/>
</dbReference>
<dbReference type="CDD" id="cd00207">
    <property type="entry name" value="fer2"/>
    <property type="match status" value="1"/>
</dbReference>
<dbReference type="SUPFAM" id="SSF50692">
    <property type="entry name" value="ADC-like"/>
    <property type="match status" value="1"/>
</dbReference>
<keyword evidence="4" id="KW-0004">4Fe-4S</keyword>
<evidence type="ECO:0000313" key="19">
    <source>
        <dbReference type="Proteomes" id="UP000050482"/>
    </source>
</evidence>
<sequence>MDDLTLNSTTANSVQIEIDGQSVSLTEGQTVLEAILRFQNEFPHICYHPALGPIETCDTCIADVDGQLVRACSTVAKPGMKVSTKTVGSRFARKEALDRILHNHELYCTVCDNNNGNCTVHNTAMAMRVEHQKYPFEPKPYEQDNSHPFYRYDPDQCILCGRCVEACQNLQVSEVLSIDWERDRPRVIWDNDVPINESSCVSCGHCVTVCPCNALMEKPMLGEAGYLTSIPIPTLERMIHMTKEIEPGYGPIFTVSEMEAKLRESRIERTKTVCTYCGVGCSFDIWTKGRKILKVEPQMDAPANQVSTCIKGKFGWSFVNSPERIVEPLIRKGDSFVPASWDEALEYVANRLKGIKDKYGPNSIGYISSSKCTNEENYLMQKFARAVMETNNIDNCSRYCQSPATYALRATMGLGGDTGSIEDIKIADLMMVVGANPAESHPVLSTRIRRAHKKNGQKLIVADLRKNDLAHRANIWLHPNPGTDLVWLSAVTKYIIEQGWHDAAFVEQNVDGFEAYKGSLEPFTLDYAVEVTGLPREQLIETAEMIHNAKRMCIAWAMGVTQHIAGSDTSTAICNLLLVTGNVARPGTGAYPLRGHNNVQGAGDMGCAPDVYPGYESASDPAVLAKYEAAWGTKLPTTKGLDNHQMVEAIHDGNLKAMYIMGEEMALVDSNANHVQSAFEKLEFFVVQDIFFSKTAEFADVILPASPSLEKEGTFTNTERRVQRLYEVLEPLGDSKPDWQILTELAKHMGVDWNYTHPSDIMDEVASLAELLAGVSYERLEGYKSLQWPVAKDGTDTPLLYTDGFPFDNGRAKLITLEYTKPIEFDAEYDLHINNGRMLEHFHEGNLTYRVDGIKEKVPTTYVEVSPELAKERGVETGSVVRLISPYGQIRVSAVVTDRVVGKELYIPMNTPKDEEAINYLTSSYHDEHTHTPAYKECSVRMEVVCAEGKSPMARGNFRLGHPNPQPGVRVQKKWQRDDYTPLTGEDGDVATEQRRVRGERPDLVSQSGD</sequence>
<reference evidence="18 19" key="1">
    <citation type="submission" date="2015-09" db="EMBL/GenBank/DDBJ databases">
        <title>Draft genome sequence of Alicyclobacillus ferrooxydans DSM 22381.</title>
        <authorList>
            <person name="Hemp J."/>
        </authorList>
    </citation>
    <scope>NUCLEOTIDE SEQUENCE [LARGE SCALE GENOMIC DNA]</scope>
    <source>
        <strain evidence="18 19">TC-34</strain>
    </source>
</reference>
<dbReference type="CDD" id="cd02753">
    <property type="entry name" value="MopB_Formate-Dh-H"/>
    <property type="match status" value="1"/>
</dbReference>
<evidence type="ECO:0000256" key="12">
    <source>
        <dbReference type="ARBA" id="ARBA00034078"/>
    </source>
</evidence>
<dbReference type="PROSITE" id="PS00198">
    <property type="entry name" value="4FE4S_FER_1"/>
    <property type="match status" value="1"/>
</dbReference>
<dbReference type="GO" id="GO:0015942">
    <property type="term" value="P:formate metabolic process"/>
    <property type="evidence" value="ECO:0007669"/>
    <property type="project" value="InterPro"/>
</dbReference>
<evidence type="ECO:0000256" key="5">
    <source>
        <dbReference type="ARBA" id="ARBA00022505"/>
    </source>
</evidence>
<keyword evidence="11" id="KW-0411">Iron-sulfur</keyword>
<dbReference type="Pfam" id="PF00384">
    <property type="entry name" value="Molybdopterin"/>
    <property type="match status" value="1"/>
</dbReference>
<dbReference type="PIRSF" id="PIRSF036643">
    <property type="entry name" value="FDH_alpha"/>
    <property type="match status" value="1"/>
</dbReference>
<evidence type="ECO:0000256" key="4">
    <source>
        <dbReference type="ARBA" id="ARBA00022485"/>
    </source>
</evidence>
<proteinExistence type="inferred from homology"/>
<feature type="domain" description="4Fe-4S Mo/W bis-MGD-type" evidence="16">
    <location>
        <begin position="267"/>
        <end position="323"/>
    </location>
</feature>
<dbReference type="Pfam" id="PF04879">
    <property type="entry name" value="Molybdop_Fe4S4"/>
    <property type="match status" value="1"/>
</dbReference>
<dbReference type="InterPro" id="IPR019574">
    <property type="entry name" value="NADH_UbQ_OxRdtase_Gsu_4Fe4S-bd"/>
</dbReference>
<feature type="region of interest" description="Disordered" evidence="13">
    <location>
        <begin position="954"/>
        <end position="1010"/>
    </location>
</feature>